<dbReference type="KEGG" id="gfe:Gferi_09880"/>
<evidence type="ECO:0000313" key="9">
    <source>
        <dbReference type="EMBL" id="AOT69860.1"/>
    </source>
</evidence>
<dbReference type="RefSeq" id="WP_069975982.1">
    <property type="nucleotide sequence ID" value="NZ_CP017269.1"/>
</dbReference>
<evidence type="ECO:0000256" key="1">
    <source>
        <dbReference type="ARBA" id="ARBA00004429"/>
    </source>
</evidence>
<feature type="transmembrane region" description="Helical" evidence="7">
    <location>
        <begin position="170"/>
        <end position="193"/>
    </location>
</feature>
<keyword evidence="2" id="KW-1003">Cell membrane</keyword>
<reference evidence="9 10" key="1">
    <citation type="submission" date="2016-09" db="EMBL/GenBank/DDBJ databases">
        <title>Genomic analysis reveals versatility of anaerobic energy metabolism of Geosporobacter ferrireducens IRF9 of phylum Firmicutes.</title>
        <authorList>
            <person name="Kim S.-J."/>
        </authorList>
    </citation>
    <scope>NUCLEOTIDE SEQUENCE [LARGE SCALE GENOMIC DNA]</scope>
    <source>
        <strain evidence="9 10">IRF9</strain>
    </source>
</reference>
<feature type="transmembrane region" description="Helical" evidence="7">
    <location>
        <begin position="267"/>
        <end position="292"/>
    </location>
</feature>
<feature type="transmembrane region" description="Helical" evidence="7">
    <location>
        <begin position="354"/>
        <end position="371"/>
    </location>
</feature>
<gene>
    <name evidence="9" type="ORF">Gferi_09880</name>
</gene>
<dbReference type="Pfam" id="PF06808">
    <property type="entry name" value="DctM"/>
    <property type="match status" value="1"/>
</dbReference>
<dbReference type="InterPro" id="IPR004681">
    <property type="entry name" value="TRAP_DctM"/>
</dbReference>
<accession>A0A1D8GG38</accession>
<feature type="transmembrane region" description="Helical" evidence="7">
    <location>
        <begin position="6"/>
        <end position="33"/>
    </location>
</feature>
<proteinExistence type="predicted"/>
<evidence type="ECO:0000256" key="4">
    <source>
        <dbReference type="ARBA" id="ARBA00022692"/>
    </source>
</evidence>
<keyword evidence="5 7" id="KW-1133">Transmembrane helix</keyword>
<dbReference type="PIRSF" id="PIRSF006066">
    <property type="entry name" value="HI0050"/>
    <property type="match status" value="1"/>
</dbReference>
<sequence length="425" mass="45408">MTAVLMGSLIALLLGSVPIFIALNLAVLLALMLFTDMSPMIMIQKSFGGIDKFALMSMPFFIFAANVMDTGGLSERILKWTRSLIGSVRGGLALTTQLACMVFGALSGSSPATVIAMGKLMYPELVKQKYPKGFALGLITSSGSVALLIPPSITLIIYATATGTSVGELFMAGIGAGIVYGIATVFYILYYARKNNLPVDEKSSMKEIIENTKEAVWSLAVPVIILGGIYSGIFTPTEAAGISAVYAIFVGMFIYKEIDLKKLYGVCVQSAVTCAQVLILVAGAQAFGWFLTVARVPQMVTESIIENISSPIAFLLMINFILLIVGMFMEGIAAIIILAPLFYPIAVQMGIDPVHLGIIMVANLCIGNFTPPFGLNLFVANGVTGVSISKIIPTVLTFVLVSILALLAITYIPDISLMLPRYIYR</sequence>
<feature type="transmembrane region" description="Helical" evidence="7">
    <location>
        <begin position="94"/>
        <end position="122"/>
    </location>
</feature>
<dbReference type="InterPro" id="IPR010656">
    <property type="entry name" value="DctM"/>
</dbReference>
<keyword evidence="10" id="KW-1185">Reference proteome</keyword>
<comment type="subcellular location">
    <subcellularLocation>
        <location evidence="1">Cell inner membrane</location>
        <topology evidence="1">Multi-pass membrane protein</topology>
    </subcellularLocation>
</comment>
<feature type="transmembrane region" description="Helical" evidence="7">
    <location>
        <begin position="239"/>
        <end position="255"/>
    </location>
</feature>
<dbReference type="OrthoDB" id="9772674at2"/>
<organism evidence="9 10">
    <name type="scientific">Geosporobacter ferrireducens</name>
    <dbReference type="NCBI Taxonomy" id="1424294"/>
    <lineage>
        <taxon>Bacteria</taxon>
        <taxon>Bacillati</taxon>
        <taxon>Bacillota</taxon>
        <taxon>Clostridia</taxon>
        <taxon>Peptostreptococcales</taxon>
        <taxon>Thermotaleaceae</taxon>
        <taxon>Geosporobacter</taxon>
    </lineage>
</organism>
<feature type="transmembrane region" description="Helical" evidence="7">
    <location>
        <begin position="312"/>
        <end position="342"/>
    </location>
</feature>
<evidence type="ECO:0000256" key="5">
    <source>
        <dbReference type="ARBA" id="ARBA00022989"/>
    </source>
</evidence>
<feature type="transmembrane region" description="Helical" evidence="7">
    <location>
        <begin position="391"/>
        <end position="412"/>
    </location>
</feature>
<evidence type="ECO:0000313" key="10">
    <source>
        <dbReference type="Proteomes" id="UP000095743"/>
    </source>
</evidence>
<keyword evidence="6 7" id="KW-0472">Membrane</keyword>
<dbReference type="EMBL" id="CP017269">
    <property type="protein sequence ID" value="AOT69860.1"/>
    <property type="molecule type" value="Genomic_DNA"/>
</dbReference>
<keyword evidence="3" id="KW-0997">Cell inner membrane</keyword>
<evidence type="ECO:0000256" key="7">
    <source>
        <dbReference type="SAM" id="Phobius"/>
    </source>
</evidence>
<dbReference type="NCBIfam" id="TIGR00786">
    <property type="entry name" value="dctM"/>
    <property type="match status" value="1"/>
</dbReference>
<dbReference type="GO" id="GO:0005886">
    <property type="term" value="C:plasma membrane"/>
    <property type="evidence" value="ECO:0007669"/>
    <property type="project" value="UniProtKB-SubCell"/>
</dbReference>
<protein>
    <submittedName>
        <fullName evidence="9">C4-dicarboxylate ABC transporter permease</fullName>
    </submittedName>
</protein>
<name>A0A1D8GG38_9FIRM</name>
<feature type="transmembrane region" description="Helical" evidence="7">
    <location>
        <begin position="134"/>
        <end position="158"/>
    </location>
</feature>
<feature type="transmembrane region" description="Helical" evidence="7">
    <location>
        <begin position="53"/>
        <end position="74"/>
    </location>
</feature>
<evidence type="ECO:0000256" key="6">
    <source>
        <dbReference type="ARBA" id="ARBA00023136"/>
    </source>
</evidence>
<evidence type="ECO:0000256" key="3">
    <source>
        <dbReference type="ARBA" id="ARBA00022519"/>
    </source>
</evidence>
<feature type="transmembrane region" description="Helical" evidence="7">
    <location>
        <begin position="214"/>
        <end position="233"/>
    </location>
</feature>
<dbReference type="AlphaFoldDB" id="A0A1D8GG38"/>
<dbReference type="Proteomes" id="UP000095743">
    <property type="component" value="Chromosome"/>
</dbReference>
<dbReference type="STRING" id="1424294.Gferi_09880"/>
<dbReference type="PANTHER" id="PTHR33362">
    <property type="entry name" value="SIALIC ACID TRAP TRANSPORTER PERMEASE PROTEIN SIAT-RELATED"/>
    <property type="match status" value="1"/>
</dbReference>
<feature type="domain" description="TRAP C4-dicarboxylate transport system permease DctM subunit" evidence="8">
    <location>
        <begin position="7"/>
        <end position="414"/>
    </location>
</feature>
<evidence type="ECO:0000256" key="2">
    <source>
        <dbReference type="ARBA" id="ARBA00022475"/>
    </source>
</evidence>
<dbReference type="PANTHER" id="PTHR33362:SF5">
    <property type="entry name" value="C4-DICARBOXYLATE TRAP TRANSPORTER LARGE PERMEASE PROTEIN DCTM"/>
    <property type="match status" value="1"/>
</dbReference>
<keyword evidence="4 7" id="KW-0812">Transmembrane</keyword>
<dbReference type="GO" id="GO:0022857">
    <property type="term" value="F:transmembrane transporter activity"/>
    <property type="evidence" value="ECO:0007669"/>
    <property type="project" value="TreeGrafter"/>
</dbReference>
<evidence type="ECO:0000259" key="8">
    <source>
        <dbReference type="Pfam" id="PF06808"/>
    </source>
</evidence>